<dbReference type="AlphaFoldDB" id="A0A096BFJ1"/>
<keyword evidence="1" id="KW-0472">Membrane</keyword>
<evidence type="ECO:0000256" key="1">
    <source>
        <dbReference type="SAM" id="Phobius"/>
    </source>
</evidence>
<protein>
    <recommendedName>
        <fullName evidence="4">Dockerin domain-containing protein</fullName>
    </recommendedName>
</protein>
<reference evidence="2 3" key="1">
    <citation type="submission" date="2013-12" db="EMBL/GenBank/DDBJ databases">
        <title>Draft genome sequence of Caloranaerobacter sp. H53214.</title>
        <authorList>
            <person name="Jiang L.J."/>
            <person name="Shao Z.Z."/>
            <person name="Long M.N."/>
        </authorList>
    </citation>
    <scope>NUCLEOTIDE SEQUENCE [LARGE SCALE GENOMIC DNA]</scope>
    <source>
        <strain evidence="2 3">H53214</strain>
    </source>
</reference>
<evidence type="ECO:0008006" key="4">
    <source>
        <dbReference type="Google" id="ProtNLM"/>
    </source>
</evidence>
<organism evidence="2 3">
    <name type="scientific">Caloranaerobacter azorensis H53214</name>
    <dbReference type="NCBI Taxonomy" id="1156417"/>
    <lineage>
        <taxon>Bacteria</taxon>
        <taxon>Bacillati</taxon>
        <taxon>Bacillota</taxon>
        <taxon>Tissierellia</taxon>
        <taxon>Tissierellales</taxon>
        <taxon>Thermohalobacteraceae</taxon>
        <taxon>Caloranaerobacter</taxon>
    </lineage>
</organism>
<evidence type="ECO:0000313" key="2">
    <source>
        <dbReference type="EMBL" id="KGG79955.1"/>
    </source>
</evidence>
<dbReference type="RefSeq" id="WP_035164093.1">
    <property type="nucleotide sequence ID" value="NZ_AZTB01000047.1"/>
</dbReference>
<accession>A0A096BFJ1</accession>
<evidence type="ECO:0000313" key="3">
    <source>
        <dbReference type="Proteomes" id="UP000029622"/>
    </source>
</evidence>
<feature type="transmembrane region" description="Helical" evidence="1">
    <location>
        <begin position="7"/>
        <end position="25"/>
    </location>
</feature>
<keyword evidence="1" id="KW-0812">Transmembrane</keyword>
<dbReference type="PROSITE" id="PS00018">
    <property type="entry name" value="EF_HAND_1"/>
    <property type="match status" value="1"/>
</dbReference>
<comment type="caution">
    <text evidence="2">The sequence shown here is derived from an EMBL/GenBank/DDBJ whole genome shotgun (WGS) entry which is preliminary data.</text>
</comment>
<dbReference type="InterPro" id="IPR018247">
    <property type="entry name" value="EF_Hand_1_Ca_BS"/>
</dbReference>
<dbReference type="EMBL" id="AZTB01000047">
    <property type="protein sequence ID" value="KGG79955.1"/>
    <property type="molecule type" value="Genomic_DNA"/>
</dbReference>
<proteinExistence type="predicted"/>
<gene>
    <name evidence="2" type="ORF">Y919_08900</name>
</gene>
<sequence length="466" mass="55526">MISLKEINKYVLFFILIPITLFYTVNNQIFPEQEIIYHDSYNGYLGNKMTIDINNLQIKAMIRTNEGIEIKSYTDTWNKQKLQLLYEELLKNRHGEELIYLKEINIYPSMPETLQEMGHYQGYWSWNNKGDRWYDKGIISLYNGDMITTVEEYSRILSHEYGHHFTMYYLWVKEGKTFKADGNWKNSGYYKVRKFKEYPLVVSDYKNGHYWAVHEIAAEDYVQLYGSPTIYQFETYYDVYDRFYYKLENPEPKIQHYNFYPQENSHIPLAHDIPEIKEYWSSLAGFDCGEKINTISSISLEWVNYITYEGDKAKRLDEFYVNIPNNVDDEWLYTLIAFNNEGKKYPIRTFTSNDSPYCYFGYVQETVSGEVYKEEDSEEFRKGIIYFVVNAVNKRGIAISSNKIVLDFDEEYIYTIKEDYDFNGIVDYRDIDILLPHYGEINSEFDNNGDNVVDIFDLINTSKLIK</sequence>
<name>A0A096BFJ1_9FIRM</name>
<keyword evidence="1" id="KW-1133">Transmembrane helix</keyword>
<dbReference type="STRING" id="1156417.Y919_08900"/>
<dbReference type="Proteomes" id="UP000029622">
    <property type="component" value="Unassembled WGS sequence"/>
</dbReference>